<organism evidence="1">
    <name type="scientific">Culicoides sonorensis</name>
    <name type="common">Biting midge</name>
    <dbReference type="NCBI Taxonomy" id="179676"/>
    <lineage>
        <taxon>Eukaryota</taxon>
        <taxon>Metazoa</taxon>
        <taxon>Ecdysozoa</taxon>
        <taxon>Arthropoda</taxon>
        <taxon>Hexapoda</taxon>
        <taxon>Insecta</taxon>
        <taxon>Pterygota</taxon>
        <taxon>Neoptera</taxon>
        <taxon>Endopterygota</taxon>
        <taxon>Diptera</taxon>
        <taxon>Nematocera</taxon>
        <taxon>Chironomoidea</taxon>
        <taxon>Ceratopogonidae</taxon>
        <taxon>Ceratopogoninae</taxon>
        <taxon>Culicoides</taxon>
        <taxon>Monoculicoides</taxon>
    </lineage>
</organism>
<dbReference type="EMBL" id="UFQS01000174">
    <property type="protein sequence ID" value="SSX00725.1"/>
    <property type="molecule type" value="Genomic_DNA"/>
</dbReference>
<dbReference type="EMBL" id="UFQT01000174">
    <property type="protein sequence ID" value="SSX21105.1"/>
    <property type="molecule type" value="Genomic_DNA"/>
</dbReference>
<accession>A0A336KBB9</accession>
<reference evidence="2" key="2">
    <citation type="submission" date="2018-07" db="EMBL/GenBank/DDBJ databases">
        <authorList>
            <person name="Quirk P.G."/>
            <person name="Krulwich T.A."/>
        </authorList>
    </citation>
    <scope>NUCLEOTIDE SEQUENCE</scope>
</reference>
<protein>
    <submittedName>
        <fullName evidence="1">CSON003909 protein</fullName>
    </submittedName>
</protein>
<evidence type="ECO:0000313" key="1">
    <source>
        <dbReference type="EMBL" id="SSX00725.1"/>
    </source>
</evidence>
<reference evidence="1" key="1">
    <citation type="submission" date="2018-04" db="EMBL/GenBank/DDBJ databases">
        <authorList>
            <person name="Go L.Y."/>
            <person name="Mitchell J.A."/>
        </authorList>
    </citation>
    <scope>NUCLEOTIDE SEQUENCE</scope>
    <source>
        <tissue evidence="1">Whole organism</tissue>
    </source>
</reference>
<evidence type="ECO:0000313" key="2">
    <source>
        <dbReference type="EMBL" id="SSX21105.1"/>
    </source>
</evidence>
<name>A0A336KBB9_CULSO</name>
<dbReference type="AlphaFoldDB" id="A0A336KBB9"/>
<proteinExistence type="predicted"/>
<sequence length="84" mass="10354">MPIKIPWFFKNFKIANYFAHFIKIRKIGLILYEKKIFIFLIRLRKFLSFIFDNCLRNKCYSYALNVLIMSKLKNDRTVFKNVFF</sequence>
<dbReference type="VEuPathDB" id="VectorBase:CSON003909"/>
<gene>
    <name evidence="1" type="primary">CSON003909</name>
</gene>